<evidence type="ECO:0000313" key="2">
    <source>
        <dbReference type="EMBL" id="REH39371.1"/>
    </source>
</evidence>
<dbReference type="Proteomes" id="UP000256269">
    <property type="component" value="Unassembled WGS sequence"/>
</dbReference>
<evidence type="ECO:0000256" key="1">
    <source>
        <dbReference type="SAM" id="Phobius"/>
    </source>
</evidence>
<protein>
    <submittedName>
        <fullName evidence="2">Cadmium resistance protein CadD (Predicted permease)</fullName>
    </submittedName>
</protein>
<feature type="transmembrane region" description="Helical" evidence="1">
    <location>
        <begin position="6"/>
        <end position="27"/>
    </location>
</feature>
<evidence type="ECO:0000313" key="3">
    <source>
        <dbReference type="Proteomes" id="UP000256269"/>
    </source>
</evidence>
<feature type="transmembrane region" description="Helical" evidence="1">
    <location>
        <begin position="39"/>
        <end position="62"/>
    </location>
</feature>
<keyword evidence="1" id="KW-0472">Membrane</keyword>
<dbReference type="RefSeq" id="WP_116178835.1">
    <property type="nucleotide sequence ID" value="NZ_CP144375.1"/>
</dbReference>
<gene>
    <name evidence="2" type="ORF">BCF44_113226</name>
</gene>
<name>A0A3E0H7D9_9PSEU</name>
<keyword evidence="1" id="KW-0812">Transmembrane</keyword>
<sequence length="190" mass="19322">MTTIGQAVGAFIATNIDGFLVLLLLVARAAGRAGGLAKVFFGQFLGFAGILVLSGVAALVISGLPDDVRPWLGLPAIALGIRAALQLRRGQGSPALAAGPSVLSAATITFTKGGDNISVYVPIFAVVGLTATCTYVVVFLVLLALMCGAGWLIATKTVVAPLLAQWGPVLLPAVLIGAGVLVIAQELWFD</sequence>
<comment type="caution">
    <text evidence="2">The sequence shown here is derived from an EMBL/GenBank/DDBJ whole genome shotgun (WGS) entry which is preliminary data.</text>
</comment>
<dbReference type="Pfam" id="PF03596">
    <property type="entry name" value="Cad"/>
    <property type="match status" value="1"/>
</dbReference>
<keyword evidence="3" id="KW-1185">Reference proteome</keyword>
<feature type="transmembrane region" description="Helical" evidence="1">
    <location>
        <begin position="123"/>
        <end position="154"/>
    </location>
</feature>
<feature type="transmembrane region" description="Helical" evidence="1">
    <location>
        <begin position="166"/>
        <end position="184"/>
    </location>
</feature>
<dbReference type="InterPro" id="IPR004676">
    <property type="entry name" value="Cd-R_transporter"/>
</dbReference>
<proteinExistence type="predicted"/>
<reference evidence="2 3" key="1">
    <citation type="submission" date="2018-08" db="EMBL/GenBank/DDBJ databases">
        <title>Genomic Encyclopedia of Archaeal and Bacterial Type Strains, Phase II (KMG-II): from individual species to whole genera.</title>
        <authorList>
            <person name="Goeker M."/>
        </authorList>
    </citation>
    <scope>NUCLEOTIDE SEQUENCE [LARGE SCALE GENOMIC DNA]</scope>
    <source>
        <strain evidence="2 3">DSM 45791</strain>
    </source>
</reference>
<dbReference type="AlphaFoldDB" id="A0A3E0H7D9"/>
<keyword evidence="1" id="KW-1133">Transmembrane helix</keyword>
<organism evidence="2 3">
    <name type="scientific">Kutzneria buriramensis</name>
    <dbReference type="NCBI Taxonomy" id="1045776"/>
    <lineage>
        <taxon>Bacteria</taxon>
        <taxon>Bacillati</taxon>
        <taxon>Actinomycetota</taxon>
        <taxon>Actinomycetes</taxon>
        <taxon>Pseudonocardiales</taxon>
        <taxon>Pseudonocardiaceae</taxon>
        <taxon>Kutzneria</taxon>
    </lineage>
</organism>
<dbReference type="OrthoDB" id="7995400at2"/>
<dbReference type="EMBL" id="QUNO01000013">
    <property type="protein sequence ID" value="REH39371.1"/>
    <property type="molecule type" value="Genomic_DNA"/>
</dbReference>
<accession>A0A3E0H7D9</accession>